<comment type="caution">
    <text evidence="1">The sequence shown here is derived from an EMBL/GenBank/DDBJ whole genome shotgun (WGS) entry which is preliminary data.</text>
</comment>
<sequence length="65" mass="7147">MAITVTIAPCRADRLPNGRMRLPIQLIEIAQAMSDDCDGDPIHILDSDGQEAAVIGRRDVEIELF</sequence>
<keyword evidence="2" id="KW-1185">Reference proteome</keyword>
<dbReference type="Proteomes" id="UP000225379">
    <property type="component" value="Unassembled WGS sequence"/>
</dbReference>
<protein>
    <submittedName>
        <fullName evidence="1">Uncharacterized protein</fullName>
    </submittedName>
</protein>
<dbReference type="RefSeq" id="WP_098735243.1">
    <property type="nucleotide sequence ID" value="NZ_PDKW01000038.1"/>
</dbReference>
<name>A0A2B8BLK8_9PROT</name>
<evidence type="ECO:0000313" key="1">
    <source>
        <dbReference type="EMBL" id="PGH58413.1"/>
    </source>
</evidence>
<dbReference type="EMBL" id="PDKW01000038">
    <property type="protein sequence ID" value="PGH58413.1"/>
    <property type="molecule type" value="Genomic_DNA"/>
</dbReference>
<evidence type="ECO:0000313" key="2">
    <source>
        <dbReference type="Proteomes" id="UP000225379"/>
    </source>
</evidence>
<organism evidence="1 2">
    <name type="scientific">Azospirillum palustre</name>
    <dbReference type="NCBI Taxonomy" id="2044885"/>
    <lineage>
        <taxon>Bacteria</taxon>
        <taxon>Pseudomonadati</taxon>
        <taxon>Pseudomonadota</taxon>
        <taxon>Alphaproteobacteria</taxon>
        <taxon>Rhodospirillales</taxon>
        <taxon>Azospirillaceae</taxon>
        <taxon>Azospirillum</taxon>
    </lineage>
</organism>
<proteinExistence type="predicted"/>
<dbReference type="AlphaFoldDB" id="A0A2B8BLK8"/>
<dbReference type="OrthoDB" id="7307583at2"/>
<gene>
    <name evidence="1" type="ORF">CRT60_04395</name>
</gene>
<accession>A0A2B8BLK8</accession>
<reference evidence="2" key="1">
    <citation type="submission" date="2017-10" db="EMBL/GenBank/DDBJ databases">
        <authorList>
            <person name="Kravchenko I.K."/>
            <person name="Grouzdev D.S."/>
        </authorList>
    </citation>
    <scope>NUCLEOTIDE SEQUENCE [LARGE SCALE GENOMIC DNA]</scope>
    <source>
        <strain evidence="2">B2</strain>
    </source>
</reference>